<gene>
    <name evidence="7" type="ORF">Slin15195_G113150</name>
</gene>
<dbReference type="Gene3D" id="3.90.550.10">
    <property type="entry name" value="Spore Coat Polysaccharide Biosynthesis Protein SpsA, Chain A"/>
    <property type="match status" value="1"/>
</dbReference>
<evidence type="ECO:0000256" key="5">
    <source>
        <dbReference type="SAM" id="MobiDB-lite"/>
    </source>
</evidence>
<feature type="transmembrane region" description="Helical" evidence="6">
    <location>
        <begin position="50"/>
        <end position="69"/>
    </location>
</feature>
<feature type="region of interest" description="Disordered" evidence="5">
    <location>
        <begin position="1"/>
        <end position="32"/>
    </location>
</feature>
<dbReference type="Pfam" id="PF05637">
    <property type="entry name" value="Glyco_transf_34"/>
    <property type="match status" value="1"/>
</dbReference>
<comment type="similarity">
    <text evidence="1">Belongs to the glycosyltransferase 34 family.</text>
</comment>
<evidence type="ECO:0000313" key="8">
    <source>
        <dbReference type="Proteomes" id="UP001056384"/>
    </source>
</evidence>
<keyword evidence="6" id="KW-0812">Transmembrane</keyword>
<organism evidence="7 8">
    <name type="scientific">Septoria linicola</name>
    <dbReference type="NCBI Taxonomy" id="215465"/>
    <lineage>
        <taxon>Eukaryota</taxon>
        <taxon>Fungi</taxon>
        <taxon>Dikarya</taxon>
        <taxon>Ascomycota</taxon>
        <taxon>Pezizomycotina</taxon>
        <taxon>Dothideomycetes</taxon>
        <taxon>Dothideomycetidae</taxon>
        <taxon>Mycosphaerellales</taxon>
        <taxon>Mycosphaerellaceae</taxon>
        <taxon>Septoria</taxon>
    </lineage>
</organism>
<keyword evidence="3" id="KW-0808">Transferase</keyword>
<keyword evidence="2" id="KW-0328">Glycosyltransferase</keyword>
<evidence type="ECO:0000256" key="4">
    <source>
        <dbReference type="SAM" id="Coils"/>
    </source>
</evidence>
<dbReference type="AlphaFoldDB" id="A0A9Q9B6E8"/>
<feature type="compositionally biased region" description="Low complexity" evidence="5">
    <location>
        <begin position="17"/>
        <end position="30"/>
    </location>
</feature>
<evidence type="ECO:0000313" key="7">
    <source>
        <dbReference type="EMBL" id="USW57996.1"/>
    </source>
</evidence>
<feature type="coiled-coil region" evidence="4">
    <location>
        <begin position="600"/>
        <end position="634"/>
    </location>
</feature>
<dbReference type="EMBL" id="CP099427">
    <property type="protein sequence ID" value="USW57996.1"/>
    <property type="molecule type" value="Genomic_DNA"/>
</dbReference>
<name>A0A9Q9B6E8_9PEZI</name>
<sequence length="679" mass="75638">MASRSPSRERPYHDSTPSSPLSPLSPSGLPQWLRPSRTRAAMLSKSRMKVLLIGIGCVLMGWTLTSALGPPDYDDFMDLEQAYSAAPNAVLSDPTGFGTQPKTPKMPAGVIGGALPEDDVHFGEERRPSVSGALAELHSAVKDKLHSLNPYRRPGHLRLAEDIYNKTAVTPPNVADNVTILPGEHVLDGLSDEEKLGARTRIGKCTILFYGNSAWERAIRTHERHDREHGYRLHVLRQQILDDVWSKPAYILSLLLRELAKPESERLEWLLWVDADTVLLNPHIPIDVFLPPPGGEFDDIHLVYSNDWNGLNNGVFPVRVNQWAVQLFSAIVSFRHYRPNDPLTFRDQSAMDILLHEPAFAPHIVQAPQRWFNAYQGEHNETLAPFQLRRGDFLVHFAGVGNREERMIHWLNRAEQHLDDWEVPLKSTSYPQEARDFWSEQSSFRRAKSEAAASQRLKIQDLLTKVQQRLTDYGDRLGPDHKDAIEKQTTDLQTLLTDPSRSTDIDLMTQQAQRLEEVAQPLITAVASAQKLLLNAAHEAIFAGEKDLLEGGFSSDSSSDLDLQSISSKVQTLKDLVMVPQDQWNRNDIISATSALTEARALWKTKVDGNEAERKKAEEERRKKAKEFIELQAQIQAEAGNVVLEGVSLGGSGVSMGEGGVSNGGMSTTVLAAESATRA</sequence>
<keyword evidence="6" id="KW-1133">Transmembrane helix</keyword>
<reference evidence="7" key="1">
    <citation type="submission" date="2022-06" db="EMBL/GenBank/DDBJ databases">
        <title>Complete genome sequences of two strains of the flax pathogen Septoria linicola.</title>
        <authorList>
            <person name="Lapalu N."/>
            <person name="Simon A."/>
            <person name="Demenou B."/>
            <person name="Paumier D."/>
            <person name="Guillot M.-P."/>
            <person name="Gout L."/>
            <person name="Valade R."/>
        </authorList>
    </citation>
    <scope>NUCLEOTIDE SEQUENCE</scope>
    <source>
        <strain evidence="7">SE15195</strain>
    </source>
</reference>
<evidence type="ECO:0000256" key="3">
    <source>
        <dbReference type="ARBA" id="ARBA00022679"/>
    </source>
</evidence>
<keyword evidence="6" id="KW-0472">Membrane</keyword>
<accession>A0A9Q9B6E8</accession>
<dbReference type="SUPFAM" id="SSF53448">
    <property type="entry name" value="Nucleotide-diphospho-sugar transferases"/>
    <property type="match status" value="1"/>
</dbReference>
<dbReference type="GO" id="GO:0006487">
    <property type="term" value="P:protein N-linked glycosylation"/>
    <property type="evidence" value="ECO:0007669"/>
    <property type="project" value="TreeGrafter"/>
</dbReference>
<feature type="compositionally biased region" description="Basic and acidic residues" evidence="5">
    <location>
        <begin position="1"/>
        <end position="13"/>
    </location>
</feature>
<dbReference type="Proteomes" id="UP001056384">
    <property type="component" value="Chromosome 10"/>
</dbReference>
<evidence type="ECO:0000256" key="1">
    <source>
        <dbReference type="ARBA" id="ARBA00005664"/>
    </source>
</evidence>
<dbReference type="InterPro" id="IPR029048">
    <property type="entry name" value="HSP70_C_sf"/>
</dbReference>
<dbReference type="Gene3D" id="1.20.1270.10">
    <property type="match status" value="1"/>
</dbReference>
<keyword evidence="8" id="KW-1185">Reference proteome</keyword>
<keyword evidence="7" id="KW-0346">Stress response</keyword>
<evidence type="ECO:0000256" key="6">
    <source>
        <dbReference type="SAM" id="Phobius"/>
    </source>
</evidence>
<dbReference type="GO" id="GO:0000139">
    <property type="term" value="C:Golgi membrane"/>
    <property type="evidence" value="ECO:0007669"/>
    <property type="project" value="TreeGrafter"/>
</dbReference>
<dbReference type="InterPro" id="IPR008630">
    <property type="entry name" value="Glyco_trans_34"/>
</dbReference>
<dbReference type="PANTHER" id="PTHR31306">
    <property type="entry name" value="ALPHA-1,6-MANNOSYLTRANSFERASE MNN11-RELATED"/>
    <property type="match status" value="1"/>
</dbReference>
<dbReference type="FunFam" id="3.90.550.10:FF:000237">
    <property type="entry name" value="WGS project CABT00000000 data, contig 2.1"/>
    <property type="match status" value="1"/>
</dbReference>
<keyword evidence="4" id="KW-0175">Coiled coil</keyword>
<dbReference type="PANTHER" id="PTHR31306:SF8">
    <property type="entry name" value="GLYCOSYLTRANSFERASE FAMILY 34 PROTEIN"/>
    <property type="match status" value="1"/>
</dbReference>
<dbReference type="GO" id="GO:0016757">
    <property type="term" value="F:glycosyltransferase activity"/>
    <property type="evidence" value="ECO:0007669"/>
    <property type="project" value="UniProtKB-KW"/>
</dbReference>
<dbReference type="InterPro" id="IPR029044">
    <property type="entry name" value="Nucleotide-diphossugar_trans"/>
</dbReference>
<evidence type="ECO:0000256" key="2">
    <source>
        <dbReference type="ARBA" id="ARBA00022676"/>
    </source>
</evidence>
<protein>
    <submittedName>
        <fullName evidence="7">Heat shock protein 70kD domain superfamily</fullName>
    </submittedName>
</protein>
<proteinExistence type="inferred from homology"/>